<dbReference type="InterPro" id="IPR050879">
    <property type="entry name" value="Acyltransferase_3"/>
</dbReference>
<evidence type="ECO:0000313" key="4">
    <source>
        <dbReference type="Proteomes" id="UP000664203"/>
    </source>
</evidence>
<feature type="transmembrane region" description="Helical" evidence="1">
    <location>
        <begin position="83"/>
        <end position="101"/>
    </location>
</feature>
<comment type="caution">
    <text evidence="3">The sequence shown here is derived from an EMBL/GenBank/DDBJ whole genome shotgun (WGS) entry which is preliminary data.</text>
</comment>
<dbReference type="PANTHER" id="PTHR23028:SF128">
    <property type="entry name" value="ACYLTRANSFERASE 3 DOMAIN-CONTAINING PROTEIN"/>
    <property type="match status" value="1"/>
</dbReference>
<sequence length="464" mass="53089">MSSTTVGLLTSYAEKTRWTPTQASRDADRKALQDSSWADGLRGIAAVFVMFSHMTLAFARYIVRPADGEHGLSQWMQRPILRLVGQGPAWVACFIILSGFVNSLKPIKLARQGNIETALSNLAVSSFRRSFRLFLPAAAATIISWFICQFGAYEIARNSDAYWLQITSPEVSPSWGQAIIDLIYAIRNTWLYNPENPYDQPQWALMYLLQGSMFVFMALLATINLTPRFRVMTMMICWFWSWNWGIRIGDPMVGVSCFVGILLSELNHSEIPLRLSPFSPFFAPPMALIALVLMSFPSEFQTWAQWSNFLLEWFHKVSPENAELSRFWPTIGAQLLCLTVVLSPHMRRGLSNPWLLWLGKVSFPLYLLHGSFMRSLLSWLLFAREHLVEFEEHNGDQSYIVMKYPLPGYTTFIIVMPVFFVILFTATHVWAMKVEPQFGLITKKAEDLMFGKQERPTALPVRHD</sequence>
<protein>
    <recommendedName>
        <fullName evidence="2">Acyltransferase 3 domain-containing protein</fullName>
    </recommendedName>
</protein>
<keyword evidence="1" id="KW-0472">Membrane</keyword>
<feature type="domain" description="Acyltransferase 3" evidence="2">
    <location>
        <begin position="37"/>
        <end position="424"/>
    </location>
</feature>
<dbReference type="InterPro" id="IPR002656">
    <property type="entry name" value="Acyl_transf_3_dom"/>
</dbReference>
<feature type="transmembrane region" description="Helical" evidence="1">
    <location>
        <begin position="354"/>
        <end position="372"/>
    </location>
</feature>
<gene>
    <name evidence="3" type="ORF">ALECFALPRED_002252</name>
</gene>
<evidence type="ECO:0000259" key="2">
    <source>
        <dbReference type="Pfam" id="PF01757"/>
    </source>
</evidence>
<dbReference type="AlphaFoldDB" id="A0A8H3FHI5"/>
<dbReference type="OrthoDB" id="5405781at2759"/>
<proteinExistence type="predicted"/>
<reference evidence="3" key="1">
    <citation type="submission" date="2021-03" db="EMBL/GenBank/DDBJ databases">
        <authorList>
            <person name="Tagirdzhanova G."/>
        </authorList>
    </citation>
    <scope>NUCLEOTIDE SEQUENCE</scope>
</reference>
<feature type="transmembrane region" description="Helical" evidence="1">
    <location>
        <begin position="43"/>
        <end position="63"/>
    </location>
</feature>
<evidence type="ECO:0000313" key="3">
    <source>
        <dbReference type="EMBL" id="CAF9922862.1"/>
    </source>
</evidence>
<dbReference type="Proteomes" id="UP000664203">
    <property type="component" value="Unassembled WGS sequence"/>
</dbReference>
<organism evidence="3 4">
    <name type="scientific">Alectoria fallacina</name>
    <dbReference type="NCBI Taxonomy" id="1903189"/>
    <lineage>
        <taxon>Eukaryota</taxon>
        <taxon>Fungi</taxon>
        <taxon>Dikarya</taxon>
        <taxon>Ascomycota</taxon>
        <taxon>Pezizomycotina</taxon>
        <taxon>Lecanoromycetes</taxon>
        <taxon>OSLEUM clade</taxon>
        <taxon>Lecanoromycetidae</taxon>
        <taxon>Lecanorales</taxon>
        <taxon>Lecanorineae</taxon>
        <taxon>Parmeliaceae</taxon>
        <taxon>Alectoria</taxon>
    </lineage>
</organism>
<keyword evidence="1" id="KW-1133">Transmembrane helix</keyword>
<dbReference type="GO" id="GO:0016747">
    <property type="term" value="F:acyltransferase activity, transferring groups other than amino-acyl groups"/>
    <property type="evidence" value="ECO:0007669"/>
    <property type="project" value="InterPro"/>
</dbReference>
<keyword evidence="4" id="KW-1185">Reference proteome</keyword>
<dbReference type="Pfam" id="PF01757">
    <property type="entry name" value="Acyl_transf_3"/>
    <property type="match status" value="1"/>
</dbReference>
<feature type="transmembrane region" description="Helical" evidence="1">
    <location>
        <begin position="409"/>
        <end position="431"/>
    </location>
</feature>
<feature type="transmembrane region" description="Helical" evidence="1">
    <location>
        <begin position="204"/>
        <end position="225"/>
    </location>
</feature>
<dbReference type="EMBL" id="CAJPDR010000161">
    <property type="protein sequence ID" value="CAF9922862.1"/>
    <property type="molecule type" value="Genomic_DNA"/>
</dbReference>
<evidence type="ECO:0000256" key="1">
    <source>
        <dbReference type="SAM" id="Phobius"/>
    </source>
</evidence>
<name>A0A8H3FHI5_9LECA</name>
<feature type="transmembrane region" description="Helical" evidence="1">
    <location>
        <begin position="133"/>
        <end position="153"/>
    </location>
</feature>
<keyword evidence="1" id="KW-0812">Transmembrane</keyword>
<accession>A0A8H3FHI5</accession>
<dbReference type="PANTHER" id="PTHR23028">
    <property type="entry name" value="ACETYLTRANSFERASE"/>
    <property type="match status" value="1"/>
</dbReference>